<dbReference type="GO" id="GO:0005634">
    <property type="term" value="C:nucleus"/>
    <property type="evidence" value="ECO:0007669"/>
    <property type="project" value="UniProtKB-SubCell"/>
</dbReference>
<keyword evidence="7 10" id="KW-0238">DNA-binding</keyword>
<dbReference type="SUPFAM" id="SSF81296">
    <property type="entry name" value="E set domains"/>
    <property type="match status" value="1"/>
</dbReference>
<dbReference type="FunFam" id="2.60.40.3180:FF:000003">
    <property type="entry name" value="Knot, isoform C"/>
    <property type="match status" value="1"/>
</dbReference>
<gene>
    <name evidence="14" type="primary">kn</name>
</gene>
<feature type="region of interest" description="Disordered" evidence="11">
    <location>
        <begin position="290"/>
        <end position="313"/>
    </location>
</feature>
<dbReference type="Gene3D" id="2.60.40.3180">
    <property type="entry name" value="Transcription factor COE1, DNA-binding domain"/>
    <property type="match status" value="1"/>
</dbReference>
<evidence type="ECO:0000256" key="3">
    <source>
        <dbReference type="ARBA" id="ARBA00022723"/>
    </source>
</evidence>
<feature type="compositionally biased region" description="Basic residues" evidence="11">
    <location>
        <begin position="33"/>
        <end position="46"/>
    </location>
</feature>
<dbReference type="AlphaFoldDB" id="A0A6I8VTL8"/>
<dbReference type="Gene3D" id="2.60.40.10">
    <property type="entry name" value="Immunoglobulins"/>
    <property type="match status" value="1"/>
</dbReference>
<dbReference type="PANTHER" id="PTHR10747">
    <property type="entry name" value="TRANSCRIPTION FACTOR COE FAMILY MEMBER"/>
    <property type="match status" value="1"/>
</dbReference>
<evidence type="ECO:0000256" key="2">
    <source>
        <dbReference type="ARBA" id="ARBA00010340"/>
    </source>
</evidence>
<dbReference type="CDD" id="cd11606">
    <property type="entry name" value="COE_DBD"/>
    <property type="match status" value="1"/>
</dbReference>
<keyword evidence="8 10" id="KW-0804">Transcription</keyword>
<dbReference type="InterPro" id="IPR018350">
    <property type="entry name" value="Transcription_factor_COE_CS"/>
</dbReference>
<dbReference type="PROSITE" id="PS01345">
    <property type="entry name" value="COE"/>
    <property type="match status" value="1"/>
</dbReference>
<dbReference type="InterPro" id="IPR002909">
    <property type="entry name" value="IPT_dom"/>
</dbReference>
<dbReference type="Proteomes" id="UP000001819">
    <property type="component" value="Chromosome 3"/>
</dbReference>
<evidence type="ECO:0000256" key="7">
    <source>
        <dbReference type="ARBA" id="ARBA00023125"/>
    </source>
</evidence>
<dbReference type="CDD" id="cd01175">
    <property type="entry name" value="IPT_COE"/>
    <property type="match status" value="1"/>
</dbReference>
<evidence type="ECO:0000256" key="10">
    <source>
        <dbReference type="RuleBase" id="RU004489"/>
    </source>
</evidence>
<reference evidence="13" key="1">
    <citation type="submission" date="2024-06" db="UniProtKB">
        <authorList>
            <consortium name="RefSeq"/>
        </authorList>
    </citation>
    <scope>NUCLEOTIDE SEQUENCE [LARGE SCALE GENOMIC DNA]</scope>
    <source>
        <strain evidence="13">MV2-25</strain>
    </source>
</reference>
<protein>
    <submittedName>
        <fullName evidence="14">Transcription factor collier isoform X3</fullName>
    </submittedName>
</protein>
<feature type="region of interest" description="Disordered" evidence="11">
    <location>
        <begin position="23"/>
        <end position="54"/>
    </location>
</feature>
<evidence type="ECO:0000256" key="8">
    <source>
        <dbReference type="ARBA" id="ARBA00023163"/>
    </source>
</evidence>
<dbReference type="InterPro" id="IPR014756">
    <property type="entry name" value="Ig_E-set"/>
</dbReference>
<evidence type="ECO:0000256" key="6">
    <source>
        <dbReference type="ARBA" id="ARBA00023015"/>
    </source>
</evidence>
<comment type="subcellular location">
    <subcellularLocation>
        <location evidence="1 10">Nucleus</location>
    </subcellularLocation>
</comment>
<sequence length="609" mass="66812">MFAPRRSARVAQIESEMTAGFGHSAAANQQSHTHTHTHIQHNHTQNHNHTLNHNQSQSLNQNQTLQRAADNLNLHLNQDHNHNQTQNNPKTMRCETSLGIGRAHFEKQPPSNLRKSNFFHFVIALYDRAGQPIEIERTAFIGFIEKDSESDATKTNNGIQYRLQLLYANGARQEQDIFVRLIDSVTKQAIIYEGQDKNPEMCRVLLTHEVMCSRCCDKKSCGNRNETPSDPVIIDRFFLKFFLKCNQNCLKNAGNPRDMRRFQVVISTQVAVDGPLLAISDNMFVHNNSKHGRRAKRLDTTEGTGNTSLSISGHPLAPDSTYDGLYPPLPVATPCIKAISPSEGWTTGGATVIIVGDNFFDGLQVVFGTMLVWSELITSHAIRVQTPPRHIPGVVEVTLSYKSKQFCKGSPGRFVYVSALNEPTIDYGFQRLQKLIPRHPGDPEKLQKEIILKRAADLVEALYSMPRSPGGSTGFNSYAGQLAVSVQDGTGQWTEDDYQRAQSSSVSPRGGYCSSASTPHSSGGSYGASATTAAVAATANGYAPTPNMGTLSSSPGSVFNSTSMSAVSSTWHQAFVQHHHVAAAHPHHYPHPHQPWHNPAVSAATAAAV</sequence>
<accession>A0A6I8VTL8</accession>
<dbReference type="InterPro" id="IPR003523">
    <property type="entry name" value="Transcription_factor_COE"/>
</dbReference>
<name>A0A6I8VTL8_DROPS</name>
<evidence type="ECO:0000256" key="4">
    <source>
        <dbReference type="ARBA" id="ARBA00022771"/>
    </source>
</evidence>
<dbReference type="Gene3D" id="1.10.287.4280">
    <property type="match status" value="1"/>
</dbReference>
<evidence type="ECO:0000256" key="11">
    <source>
        <dbReference type="SAM" id="MobiDB-lite"/>
    </source>
</evidence>
<feature type="compositionally biased region" description="Polar residues" evidence="11">
    <location>
        <begin position="301"/>
        <end position="311"/>
    </location>
</feature>
<organism evidence="13 14">
    <name type="scientific">Drosophila pseudoobscura pseudoobscura</name>
    <name type="common">Fruit fly</name>
    <dbReference type="NCBI Taxonomy" id="46245"/>
    <lineage>
        <taxon>Eukaryota</taxon>
        <taxon>Metazoa</taxon>
        <taxon>Ecdysozoa</taxon>
        <taxon>Arthropoda</taxon>
        <taxon>Hexapoda</taxon>
        <taxon>Insecta</taxon>
        <taxon>Pterygota</taxon>
        <taxon>Neoptera</taxon>
        <taxon>Endopterygota</taxon>
        <taxon>Diptera</taxon>
        <taxon>Brachycera</taxon>
        <taxon>Muscomorpha</taxon>
        <taxon>Ephydroidea</taxon>
        <taxon>Drosophilidae</taxon>
        <taxon>Drosophila</taxon>
        <taxon>Sophophora</taxon>
    </lineage>
</organism>
<dbReference type="GO" id="GO:0048468">
    <property type="term" value="P:cell development"/>
    <property type="evidence" value="ECO:0007669"/>
    <property type="project" value="UniProtKB-ARBA"/>
</dbReference>
<evidence type="ECO:0000313" key="14">
    <source>
        <dbReference type="RefSeq" id="XP_033234417.1"/>
    </source>
</evidence>
<dbReference type="RefSeq" id="XP_033234417.1">
    <property type="nucleotide sequence ID" value="XM_033378526.1"/>
</dbReference>
<keyword evidence="13" id="KW-1185">Reference proteome</keyword>
<evidence type="ECO:0000256" key="9">
    <source>
        <dbReference type="ARBA" id="ARBA00023242"/>
    </source>
</evidence>
<dbReference type="GO" id="GO:0008270">
    <property type="term" value="F:zinc ion binding"/>
    <property type="evidence" value="ECO:0007669"/>
    <property type="project" value="UniProtKB-KW"/>
</dbReference>
<reference evidence="14" key="2">
    <citation type="submission" date="2025-08" db="UniProtKB">
        <authorList>
            <consortium name="RefSeq"/>
        </authorList>
    </citation>
    <scope>IDENTIFICATION</scope>
    <source>
        <strain evidence="14">MV-25-SWS-2005</strain>
        <tissue evidence="14">Whole body</tissue>
    </source>
</reference>
<dbReference type="InterPro" id="IPR038173">
    <property type="entry name" value="COE_DBD_sf"/>
</dbReference>
<comment type="similarity">
    <text evidence="2 10">Belongs to the COE family.</text>
</comment>
<dbReference type="GO" id="GO:0048731">
    <property type="term" value="P:system development"/>
    <property type="evidence" value="ECO:0007669"/>
    <property type="project" value="UniProtKB-ARBA"/>
</dbReference>
<dbReference type="SMART" id="SM00429">
    <property type="entry name" value="IPT"/>
    <property type="match status" value="1"/>
</dbReference>
<evidence type="ECO:0000259" key="12">
    <source>
        <dbReference type="SMART" id="SM00429"/>
    </source>
</evidence>
<dbReference type="Pfam" id="PF16422">
    <property type="entry name" value="COE1_DBD"/>
    <property type="match status" value="1"/>
</dbReference>
<feature type="compositionally biased region" description="Low complexity" evidence="11">
    <location>
        <begin position="514"/>
        <end position="525"/>
    </location>
</feature>
<evidence type="ECO:0000256" key="1">
    <source>
        <dbReference type="ARBA" id="ARBA00004123"/>
    </source>
</evidence>
<dbReference type="InterPro" id="IPR032201">
    <property type="entry name" value="COE_HLH"/>
</dbReference>
<keyword evidence="6 10" id="KW-0805">Transcription regulation</keyword>
<keyword evidence="9 10" id="KW-0539">Nucleus</keyword>
<dbReference type="GO" id="GO:0003677">
    <property type="term" value="F:DNA binding"/>
    <property type="evidence" value="ECO:0007669"/>
    <property type="project" value="UniProtKB-KW"/>
</dbReference>
<dbReference type="Pfam" id="PF01833">
    <property type="entry name" value="TIG"/>
    <property type="match status" value="1"/>
</dbReference>
<dbReference type="FunFam" id="2.60.40.10:FF:000762">
    <property type="entry name" value="transcription factor collier isoform X4"/>
    <property type="match status" value="1"/>
</dbReference>
<dbReference type="Pfam" id="PF16423">
    <property type="entry name" value="COE1_HLH"/>
    <property type="match status" value="1"/>
</dbReference>
<dbReference type="GO" id="GO:0003700">
    <property type="term" value="F:DNA-binding transcription factor activity"/>
    <property type="evidence" value="ECO:0007669"/>
    <property type="project" value="InterPro"/>
</dbReference>
<feature type="region of interest" description="Disordered" evidence="11">
    <location>
        <begin position="502"/>
        <end position="525"/>
    </location>
</feature>
<evidence type="ECO:0000256" key="5">
    <source>
        <dbReference type="ARBA" id="ARBA00022833"/>
    </source>
</evidence>
<dbReference type="InterPro" id="IPR013783">
    <property type="entry name" value="Ig-like_fold"/>
</dbReference>
<feature type="domain" description="IPT/TIG" evidence="12">
    <location>
        <begin position="333"/>
        <end position="417"/>
    </location>
</feature>
<dbReference type="InterPro" id="IPR032200">
    <property type="entry name" value="COE_DBD"/>
</dbReference>
<dbReference type="InterPro" id="IPR038006">
    <property type="entry name" value="COE_IPT"/>
</dbReference>
<keyword evidence="5 10" id="KW-0862">Zinc</keyword>
<keyword evidence="4 10" id="KW-0863">Zinc-finger</keyword>
<keyword evidence="3 10" id="KW-0479">Metal-binding</keyword>
<keyword evidence="10" id="KW-0217">Developmental protein</keyword>
<evidence type="ECO:0000313" key="13">
    <source>
        <dbReference type="Proteomes" id="UP000001819"/>
    </source>
</evidence>
<dbReference type="FunFam" id="1.10.287.4280:FF:000001">
    <property type="entry name" value="transcription factor COE1 isoform X2"/>
    <property type="match status" value="1"/>
</dbReference>
<proteinExistence type="inferred from homology"/>